<dbReference type="Proteomes" id="UP000515804">
    <property type="component" value="Chromosome"/>
</dbReference>
<dbReference type="KEGG" id="tcn:H9L16_05800"/>
<name>A0A7G9STA5_9GAMM</name>
<keyword evidence="2" id="KW-1185">Reference proteome</keyword>
<dbReference type="InterPro" id="IPR015919">
    <property type="entry name" value="Cadherin-like_sf"/>
</dbReference>
<dbReference type="Pfam" id="PF05345">
    <property type="entry name" value="He_PIG"/>
    <property type="match status" value="1"/>
</dbReference>
<dbReference type="Pfam" id="PF13540">
    <property type="entry name" value="RCC1_2"/>
    <property type="match status" value="1"/>
</dbReference>
<evidence type="ECO:0000313" key="1">
    <source>
        <dbReference type="EMBL" id="QNN71080.1"/>
    </source>
</evidence>
<dbReference type="EMBL" id="CP060719">
    <property type="protein sequence ID" value="QNN71080.1"/>
    <property type="molecule type" value="Genomic_DNA"/>
</dbReference>
<accession>A0A7G9STA5</accession>
<dbReference type="AlphaFoldDB" id="A0A7G9STA5"/>
<evidence type="ECO:0000313" key="2">
    <source>
        <dbReference type="Proteomes" id="UP000515804"/>
    </source>
</evidence>
<dbReference type="GO" id="GO:0005509">
    <property type="term" value="F:calcium ion binding"/>
    <property type="evidence" value="ECO:0007669"/>
    <property type="project" value="InterPro"/>
</dbReference>
<sequence length="487" mass="49179">MQVAAGNTFTCAIRSDGVRVCWGDDGQGQAPQLALSPGSIADGLVGSAHAGASFALADAGPNADGDYVPPSPVFYANPADLPPGLSLSAAGVLSGTPTSGGTYTFTVEGEDANGFTASREYTVTIAADTSPPVISYTLNGEVAPPATPDGENGWYISNVAVAWTTTDAESGIASSSGCTPSTLTGDATGATATCSATNGVGLETEVSTVPVNIDITDPVIQAAASPAANGAGWNNSNVTVSYTCSDATSGIAGACPANQTLSTEGIGIATTIQIVKDTAGNSGSSNVVMANIDRTAPVLAPTLPGLILQGGSYTAMANATDALSGIDTASCTPLDTSSAGTRTATCTATDNAGNTATATVSYTVTGLYSFQWQQPLLPVLYQVSPGQRILLQFRLVGSNGWITTLDSATTSSTLITCPSPYAMNLAAYRGSAIDLQHTNNGIYRKTWDAPGIQGGPQLVPGGQRGSCYRMTLDINDGQSHSIMIKLK</sequence>
<gene>
    <name evidence="1" type="ORF">H9L16_05800</name>
</gene>
<organism evidence="1 2">
    <name type="scientific">Thermomonas carbonis</name>
    <dbReference type="NCBI Taxonomy" id="1463158"/>
    <lineage>
        <taxon>Bacteria</taxon>
        <taxon>Pseudomonadati</taxon>
        <taxon>Pseudomonadota</taxon>
        <taxon>Gammaproteobacteria</taxon>
        <taxon>Lysobacterales</taxon>
        <taxon>Lysobacteraceae</taxon>
        <taxon>Thermomonas</taxon>
    </lineage>
</organism>
<protein>
    <submittedName>
        <fullName evidence="1">Putative Ig domain-containing protein</fullName>
    </submittedName>
</protein>
<dbReference type="RefSeq" id="WP_187553595.1">
    <property type="nucleotide sequence ID" value="NZ_CP060719.1"/>
</dbReference>
<reference evidence="1 2" key="1">
    <citation type="submission" date="2020-08" db="EMBL/GenBank/DDBJ databases">
        <title>Genome sequence of Thermomonas carbonis KCTC 42013T.</title>
        <authorList>
            <person name="Hyun D.-W."/>
            <person name="Bae J.-W."/>
        </authorList>
    </citation>
    <scope>NUCLEOTIDE SEQUENCE [LARGE SCALE GENOMIC DNA]</scope>
    <source>
        <strain evidence="1 2">KCTC 42013</strain>
    </source>
</reference>
<dbReference type="Gene3D" id="2.60.40.10">
    <property type="entry name" value="Immunoglobulins"/>
    <property type="match status" value="2"/>
</dbReference>
<dbReference type="InterPro" id="IPR013783">
    <property type="entry name" value="Ig-like_fold"/>
</dbReference>
<dbReference type="SUPFAM" id="SSF49313">
    <property type="entry name" value="Cadherin-like"/>
    <property type="match status" value="1"/>
</dbReference>
<dbReference type="SUPFAM" id="SSF50985">
    <property type="entry name" value="RCC1/BLIP-II"/>
    <property type="match status" value="1"/>
</dbReference>
<dbReference type="GO" id="GO:0016020">
    <property type="term" value="C:membrane"/>
    <property type="evidence" value="ECO:0007669"/>
    <property type="project" value="InterPro"/>
</dbReference>
<dbReference type="InterPro" id="IPR009091">
    <property type="entry name" value="RCC1/BLIP-II"/>
</dbReference>
<proteinExistence type="predicted"/>